<keyword evidence="1" id="KW-1133">Transmembrane helix</keyword>
<keyword evidence="1" id="KW-0472">Membrane</keyword>
<gene>
    <name evidence="2" type="ORF">B4102_3773</name>
</gene>
<dbReference type="Proteomes" id="UP000075666">
    <property type="component" value="Unassembled WGS sequence"/>
</dbReference>
<sequence length="40" mass="4650">MNLEGEKMDNEYKISAMILGAWLFFLTLAFGVLIGWLIWN</sequence>
<protein>
    <submittedName>
        <fullName evidence="2">Uncharacterized protein</fullName>
    </submittedName>
</protein>
<comment type="caution">
    <text evidence="2">The sequence shown here is derived from an EMBL/GenBank/DDBJ whole genome shotgun (WGS) entry which is preliminary data.</text>
</comment>
<organism evidence="2 3">
    <name type="scientific">Heyndrickxia sporothermodurans</name>
    <dbReference type="NCBI Taxonomy" id="46224"/>
    <lineage>
        <taxon>Bacteria</taxon>
        <taxon>Bacillati</taxon>
        <taxon>Bacillota</taxon>
        <taxon>Bacilli</taxon>
        <taxon>Bacillales</taxon>
        <taxon>Bacillaceae</taxon>
        <taxon>Heyndrickxia</taxon>
    </lineage>
</organism>
<dbReference type="PATRIC" id="fig|46224.3.peg.853"/>
<evidence type="ECO:0000256" key="1">
    <source>
        <dbReference type="SAM" id="Phobius"/>
    </source>
</evidence>
<dbReference type="AlphaFoldDB" id="A0A150KLI7"/>
<reference evidence="2 3" key="1">
    <citation type="submission" date="2016-01" db="EMBL/GenBank/DDBJ databases">
        <title>Genome Sequences of Twelve Sporeforming Bacillus Species Isolated from Foods.</title>
        <authorList>
            <person name="Berendsen E.M."/>
            <person name="Wells-Bennik M.H."/>
            <person name="Krawcyk A.O."/>
            <person name="De Jong A."/>
            <person name="Holsappel S."/>
            <person name="Eijlander R.T."/>
            <person name="Kuipers O.P."/>
        </authorList>
    </citation>
    <scope>NUCLEOTIDE SEQUENCE [LARGE SCALE GENOMIC DNA]</scope>
    <source>
        <strain evidence="2 3">B4102</strain>
    </source>
</reference>
<feature type="transmembrane region" description="Helical" evidence="1">
    <location>
        <begin position="12"/>
        <end position="39"/>
    </location>
</feature>
<evidence type="ECO:0000313" key="2">
    <source>
        <dbReference type="EMBL" id="KYC92232.1"/>
    </source>
</evidence>
<name>A0A150KLI7_9BACI</name>
<keyword evidence="1" id="KW-0812">Transmembrane</keyword>
<evidence type="ECO:0000313" key="3">
    <source>
        <dbReference type="Proteomes" id="UP000075666"/>
    </source>
</evidence>
<dbReference type="STRING" id="46224.B4102_3773"/>
<accession>A0A150KLI7</accession>
<keyword evidence="3" id="KW-1185">Reference proteome</keyword>
<dbReference type="EMBL" id="LQYN01000116">
    <property type="protein sequence ID" value="KYC92232.1"/>
    <property type="molecule type" value="Genomic_DNA"/>
</dbReference>
<proteinExistence type="predicted"/>